<reference evidence="10 11" key="1">
    <citation type="submission" date="2014-11" db="EMBL/GenBank/DDBJ databases">
        <title>Genetic blueprint of the zoonotic pathogen Toxocara canis.</title>
        <authorList>
            <person name="Zhu X.-Q."/>
            <person name="Korhonen P.K."/>
            <person name="Cai H."/>
            <person name="Young N.D."/>
            <person name="Nejsum P."/>
            <person name="von Samson-Himmelstjerna G."/>
            <person name="Boag P.R."/>
            <person name="Tan P."/>
            <person name="Li Q."/>
            <person name="Min J."/>
            <person name="Yang Y."/>
            <person name="Wang X."/>
            <person name="Fang X."/>
            <person name="Hall R.S."/>
            <person name="Hofmann A."/>
            <person name="Sternberg P.W."/>
            <person name="Jex A.R."/>
            <person name="Gasser R.B."/>
        </authorList>
    </citation>
    <scope>NUCLEOTIDE SEQUENCE [LARGE SCALE GENOMIC DNA]</scope>
    <source>
        <strain evidence="10">PN_DK_2014</strain>
    </source>
</reference>
<dbReference type="InterPro" id="IPR036961">
    <property type="entry name" value="Kinesin_motor_dom_sf"/>
</dbReference>
<evidence type="ECO:0000256" key="1">
    <source>
        <dbReference type="ARBA" id="ARBA00004245"/>
    </source>
</evidence>
<keyword evidence="5 7" id="KW-0505">Motor protein</keyword>
<name>A0A0B2V145_TOXCA</name>
<feature type="compositionally biased region" description="Basic and acidic residues" evidence="8">
    <location>
        <begin position="14"/>
        <end position="38"/>
    </location>
</feature>
<dbReference type="GO" id="GO:0005524">
    <property type="term" value="F:ATP binding"/>
    <property type="evidence" value="ECO:0007669"/>
    <property type="project" value="UniProtKB-UniRule"/>
</dbReference>
<keyword evidence="6" id="KW-0206">Cytoskeleton</keyword>
<dbReference type="GO" id="GO:0007018">
    <property type="term" value="P:microtubule-based movement"/>
    <property type="evidence" value="ECO:0007669"/>
    <property type="project" value="InterPro"/>
</dbReference>
<evidence type="ECO:0000259" key="9">
    <source>
        <dbReference type="PROSITE" id="PS50067"/>
    </source>
</evidence>
<evidence type="ECO:0000313" key="10">
    <source>
        <dbReference type="EMBL" id="KHN75167.1"/>
    </source>
</evidence>
<dbReference type="AlphaFoldDB" id="A0A0B2V145"/>
<feature type="region of interest" description="Disordered" evidence="8">
    <location>
        <begin position="624"/>
        <end position="659"/>
    </location>
</feature>
<dbReference type="GO" id="GO:0008017">
    <property type="term" value="F:microtubule binding"/>
    <property type="evidence" value="ECO:0007669"/>
    <property type="project" value="InterPro"/>
</dbReference>
<dbReference type="InterPro" id="IPR001752">
    <property type="entry name" value="Kinesin_motor_dom"/>
</dbReference>
<evidence type="ECO:0000313" key="11">
    <source>
        <dbReference type="Proteomes" id="UP000031036"/>
    </source>
</evidence>
<dbReference type="GO" id="GO:0003777">
    <property type="term" value="F:microtubule motor activity"/>
    <property type="evidence" value="ECO:0007669"/>
    <property type="project" value="InterPro"/>
</dbReference>
<evidence type="ECO:0000256" key="2">
    <source>
        <dbReference type="ARBA" id="ARBA00022741"/>
    </source>
</evidence>
<comment type="subcellular location">
    <subcellularLocation>
        <location evidence="1">Cytoplasm</location>
        <location evidence="1">Cytoskeleton</location>
    </subcellularLocation>
</comment>
<evidence type="ECO:0000256" key="6">
    <source>
        <dbReference type="ARBA" id="ARBA00023212"/>
    </source>
</evidence>
<proteinExistence type="inferred from homology"/>
<dbReference type="Gene3D" id="3.40.850.10">
    <property type="entry name" value="Kinesin motor domain"/>
    <property type="match status" value="1"/>
</dbReference>
<keyword evidence="2 7" id="KW-0547">Nucleotide-binding</keyword>
<dbReference type="GO" id="GO:0005856">
    <property type="term" value="C:cytoskeleton"/>
    <property type="evidence" value="ECO:0007669"/>
    <property type="project" value="UniProtKB-SubCell"/>
</dbReference>
<feature type="domain" description="Kinesin motor" evidence="9">
    <location>
        <begin position="62"/>
        <end position="288"/>
    </location>
</feature>
<sequence length="659" mass="72784">MLWKMSAPTGQDNSDNREGRCRITSRRFDTRSRSEQRKPAVSKVGRPRSASSRRAPDTAGCNIQVALRVRPFDEHESRQEALLIEGNNVEVLTADKKCSFKFAHIFGPESSQEDVYKKFALPLLAHVLSGINACIFAYGQTGSGKTYSIVGNHDNPGLLQRFGKDFFDAASEVKPEERKMAVSFYEIYQEKAYDLLGDGRQALRVRGAEETYLGGLTEAVVSSFNDFENLRRRAWAKRATASTVLNRHSSRSHAIVRLVYRRTVTENAGEETRPFGIISHIYFVDLAGLDEKDEGKSAFEKQFVRSVKYMCINRKEKRESRKGGCVSLLLDMLSDIHNNMLTLRSIDKGVVKGMPFLTGICAFAQLNAELGIITDVLSSCAILSPDAESSTAEDDNTELRALVLDSIEGMVPRIITDLGKAAFWMDERLGDKQLPQKASDVYMIGLRAAVDEVCEENDDIYRCFSVMPSTVSQIITKTSEALREACMIYKETPNERLLFGIIKPLFLILRSPRRFNVGVVLQQLAQILNRTINSSLPRSQGLIAALQKAVKKCSGGSTSSDFPPRPPARPRFPDSAKDAVAGGSRFNVGVVLQQLAQILNRTINSSLPRSRGLIAALQKAVKKCSGGSTSSDFPPRPPARPRFPDSAKDAVAGGSLRAV</sequence>
<dbReference type="PANTHER" id="PTHR47968:SF75">
    <property type="entry name" value="CENTROMERE-ASSOCIATED PROTEIN E"/>
    <property type="match status" value="1"/>
</dbReference>
<organism evidence="10 11">
    <name type="scientific">Toxocara canis</name>
    <name type="common">Canine roundworm</name>
    <dbReference type="NCBI Taxonomy" id="6265"/>
    <lineage>
        <taxon>Eukaryota</taxon>
        <taxon>Metazoa</taxon>
        <taxon>Ecdysozoa</taxon>
        <taxon>Nematoda</taxon>
        <taxon>Chromadorea</taxon>
        <taxon>Rhabditida</taxon>
        <taxon>Spirurina</taxon>
        <taxon>Ascaridomorpha</taxon>
        <taxon>Ascaridoidea</taxon>
        <taxon>Toxocaridae</taxon>
        <taxon>Toxocara</taxon>
    </lineage>
</organism>
<evidence type="ECO:0000256" key="4">
    <source>
        <dbReference type="ARBA" id="ARBA00023054"/>
    </source>
</evidence>
<accession>A0A0B2V145</accession>
<comment type="similarity">
    <text evidence="7">Belongs to the TRAFAC class myosin-kinesin ATPase superfamily. Kinesin family.</text>
</comment>
<evidence type="ECO:0000256" key="5">
    <source>
        <dbReference type="ARBA" id="ARBA00023175"/>
    </source>
</evidence>
<evidence type="ECO:0000256" key="3">
    <source>
        <dbReference type="ARBA" id="ARBA00022840"/>
    </source>
</evidence>
<dbReference type="OrthoDB" id="5876945at2759"/>
<keyword evidence="11" id="KW-1185">Reference proteome</keyword>
<comment type="caution">
    <text evidence="10">The sequence shown here is derived from an EMBL/GenBank/DDBJ whole genome shotgun (WGS) entry which is preliminary data.</text>
</comment>
<dbReference type="PANTHER" id="PTHR47968">
    <property type="entry name" value="CENTROMERE PROTEIN E"/>
    <property type="match status" value="1"/>
</dbReference>
<dbReference type="Pfam" id="PF00225">
    <property type="entry name" value="Kinesin"/>
    <property type="match status" value="1"/>
</dbReference>
<evidence type="ECO:0000256" key="8">
    <source>
        <dbReference type="SAM" id="MobiDB-lite"/>
    </source>
</evidence>
<dbReference type="PROSITE" id="PS50067">
    <property type="entry name" value="KINESIN_MOTOR_2"/>
    <property type="match status" value="1"/>
</dbReference>
<dbReference type="InterPro" id="IPR027640">
    <property type="entry name" value="Kinesin-like_fam"/>
</dbReference>
<keyword evidence="6" id="KW-0963">Cytoplasm</keyword>
<dbReference type="SMART" id="SM00129">
    <property type="entry name" value="KISc"/>
    <property type="match status" value="1"/>
</dbReference>
<feature type="region of interest" description="Disordered" evidence="8">
    <location>
        <begin position="1"/>
        <end position="57"/>
    </location>
</feature>
<keyword evidence="4" id="KW-0175">Coiled coil</keyword>
<keyword evidence="3 7" id="KW-0067">ATP-binding</keyword>
<evidence type="ECO:0000256" key="7">
    <source>
        <dbReference type="PROSITE-ProRule" id="PRU00283"/>
    </source>
</evidence>
<feature type="region of interest" description="Disordered" evidence="8">
    <location>
        <begin position="555"/>
        <end position="575"/>
    </location>
</feature>
<protein>
    <submittedName>
        <fullName evidence="10">Kinesin-like protein KIF14</fullName>
    </submittedName>
</protein>
<dbReference type="InterPro" id="IPR027417">
    <property type="entry name" value="P-loop_NTPase"/>
</dbReference>
<dbReference type="EMBL" id="JPKZ01002777">
    <property type="protein sequence ID" value="KHN75167.1"/>
    <property type="molecule type" value="Genomic_DNA"/>
</dbReference>
<dbReference type="STRING" id="6265.A0A0B2V145"/>
<feature type="binding site" evidence="7">
    <location>
        <begin position="139"/>
        <end position="146"/>
    </location>
    <ligand>
        <name>ATP</name>
        <dbReference type="ChEBI" id="CHEBI:30616"/>
    </ligand>
</feature>
<dbReference type="PRINTS" id="PR00380">
    <property type="entry name" value="KINESINHEAVY"/>
</dbReference>
<dbReference type="Proteomes" id="UP000031036">
    <property type="component" value="Unassembled WGS sequence"/>
</dbReference>
<gene>
    <name evidence="10" type="primary">KIF14</name>
    <name evidence="10" type="ORF">Tcan_03402</name>
</gene>
<dbReference type="SUPFAM" id="SSF52540">
    <property type="entry name" value="P-loop containing nucleoside triphosphate hydrolases"/>
    <property type="match status" value="1"/>
</dbReference>